<accession>A0A645IKE8</accession>
<dbReference type="EMBL" id="VSSQ01117173">
    <property type="protein sequence ID" value="MPN51751.1"/>
    <property type="molecule type" value="Genomic_DNA"/>
</dbReference>
<comment type="caution">
    <text evidence="1">The sequence shown here is derived from an EMBL/GenBank/DDBJ whole genome shotgun (WGS) entry which is preliminary data.</text>
</comment>
<evidence type="ECO:0000313" key="1">
    <source>
        <dbReference type="EMBL" id="MPN51751.1"/>
    </source>
</evidence>
<reference evidence="1" key="1">
    <citation type="submission" date="2019-08" db="EMBL/GenBank/DDBJ databases">
        <authorList>
            <person name="Kucharzyk K."/>
            <person name="Murdoch R.W."/>
            <person name="Higgins S."/>
            <person name="Loffler F."/>
        </authorList>
    </citation>
    <scope>NUCLEOTIDE SEQUENCE</scope>
</reference>
<dbReference type="AlphaFoldDB" id="A0A645IKE8"/>
<proteinExistence type="predicted"/>
<name>A0A645IKE8_9ZZZZ</name>
<protein>
    <submittedName>
        <fullName evidence="1">Uncharacterized protein</fullName>
    </submittedName>
</protein>
<sequence>MGVLQIFSAIKAIGCTEVSRFHFVENRLCIDQFEFIQIKIDSRTQKFFRQKWDVKTVGIESA</sequence>
<gene>
    <name evidence="1" type="ORF">SDC9_199400</name>
</gene>
<organism evidence="1">
    <name type="scientific">bioreactor metagenome</name>
    <dbReference type="NCBI Taxonomy" id="1076179"/>
    <lineage>
        <taxon>unclassified sequences</taxon>
        <taxon>metagenomes</taxon>
        <taxon>ecological metagenomes</taxon>
    </lineage>
</organism>